<gene>
    <name evidence="1" type="ORF">ERS007661_02739</name>
    <name evidence="2" type="ORF">ERS007739_03719</name>
</gene>
<organism evidence="2 3">
    <name type="scientific">Mycobacterium tuberculosis</name>
    <dbReference type="NCBI Taxonomy" id="1773"/>
    <lineage>
        <taxon>Bacteria</taxon>
        <taxon>Bacillati</taxon>
        <taxon>Actinomycetota</taxon>
        <taxon>Actinomycetes</taxon>
        <taxon>Mycobacteriales</taxon>
        <taxon>Mycobacteriaceae</taxon>
        <taxon>Mycobacterium</taxon>
        <taxon>Mycobacterium tuberculosis complex</taxon>
    </lineage>
</organism>
<evidence type="ECO:0000313" key="2">
    <source>
        <dbReference type="EMBL" id="COZ40840.1"/>
    </source>
</evidence>
<reference evidence="3 4" key="2">
    <citation type="submission" date="2015-03" db="EMBL/GenBank/DDBJ databases">
        <authorList>
            <consortium name="Pathogen Informatics"/>
        </authorList>
    </citation>
    <scope>NUCLEOTIDE SEQUENCE [LARGE SCALE GENOMIC DNA]</scope>
    <source>
        <strain evidence="1 4">D00501624</strain>
        <strain evidence="3">N09902308</strain>
    </source>
</reference>
<protein>
    <submittedName>
        <fullName evidence="2">Uncharacterized protein</fullName>
    </submittedName>
</protein>
<dbReference type="EMBL" id="CQQC01001028">
    <property type="protein sequence ID" value="CNV57819.1"/>
    <property type="molecule type" value="Genomic_DNA"/>
</dbReference>
<evidence type="ECO:0000313" key="3">
    <source>
        <dbReference type="Proteomes" id="UP000039021"/>
    </source>
</evidence>
<dbReference type="Proteomes" id="UP000039217">
    <property type="component" value="Unassembled WGS sequence"/>
</dbReference>
<dbReference type="AlphaFoldDB" id="A0A0T9X722"/>
<proteinExistence type="predicted"/>
<dbReference type="Proteomes" id="UP000039021">
    <property type="component" value="Unassembled WGS sequence"/>
</dbReference>
<dbReference type="EMBL" id="CSBK01002017">
    <property type="protein sequence ID" value="COZ40840.1"/>
    <property type="molecule type" value="Genomic_DNA"/>
</dbReference>
<evidence type="ECO:0000313" key="4">
    <source>
        <dbReference type="Proteomes" id="UP000039217"/>
    </source>
</evidence>
<reference evidence="2" key="1">
    <citation type="submission" date="2015-03" db="EMBL/GenBank/DDBJ databases">
        <authorList>
            <consortium name="Pathogen Informatics"/>
            <person name="Murphy D."/>
        </authorList>
    </citation>
    <scope>NUCLEOTIDE SEQUENCE</scope>
    <source>
        <strain evidence="2">N09902308</strain>
    </source>
</reference>
<name>A0A0T9X722_MYCTX</name>
<evidence type="ECO:0000313" key="1">
    <source>
        <dbReference type="EMBL" id="CNV57819.1"/>
    </source>
</evidence>
<sequence>MTSFQMVGTAPANVGFSVSTMWISERASRCRSGSTKSAPAIKAAYGSPHPLA</sequence>
<accession>A0A0T9X722</accession>